<organism evidence="4 5">
    <name type="scientific">Nesidiocoris tenuis</name>
    <dbReference type="NCBI Taxonomy" id="355587"/>
    <lineage>
        <taxon>Eukaryota</taxon>
        <taxon>Metazoa</taxon>
        <taxon>Ecdysozoa</taxon>
        <taxon>Arthropoda</taxon>
        <taxon>Hexapoda</taxon>
        <taxon>Insecta</taxon>
        <taxon>Pterygota</taxon>
        <taxon>Neoptera</taxon>
        <taxon>Paraneoptera</taxon>
        <taxon>Hemiptera</taxon>
        <taxon>Heteroptera</taxon>
        <taxon>Panheteroptera</taxon>
        <taxon>Cimicomorpha</taxon>
        <taxon>Miridae</taxon>
        <taxon>Dicyphina</taxon>
        <taxon>Nesidiocoris</taxon>
    </lineage>
</organism>
<sequence>MGSRIKSVAVLSEVPNIFACVTKLLPAINVQEITPGSNDALSQLQKAEVILADFDKISNYINQLKETKWIQGTWAGVELLLRQYAKNQIRPSCPIARFSGNHFGTIMSEYVVAHVTSFERDFPATWEAQKEKKWNLCGKIRDYRAIRDMEVGILGGGQIGLHMAGVLKMLGARIWCLVRTIPDTKSSSVDEYRLTNQLDEILTNCDLLVNVLPKTPATRGLLNSDNLSKCRNTLFVNVGRGSIVSEADLVEALEKRYLRGAILDVFNAEPLPSDSQLWELPQVVITPHVAGLTRAQDVASHFKQNLDLWNNEGRLMNVIDFERGY</sequence>
<evidence type="ECO:0000259" key="3">
    <source>
        <dbReference type="Pfam" id="PF02826"/>
    </source>
</evidence>
<evidence type="ECO:0000256" key="1">
    <source>
        <dbReference type="ARBA" id="ARBA00023002"/>
    </source>
</evidence>
<dbReference type="InterPro" id="IPR006140">
    <property type="entry name" value="D-isomer_DH_NAD-bd"/>
</dbReference>
<evidence type="ECO:0000313" key="5">
    <source>
        <dbReference type="Proteomes" id="UP001307889"/>
    </source>
</evidence>
<reference evidence="4 5" key="1">
    <citation type="submission" date="2023-09" db="EMBL/GenBank/DDBJ databases">
        <title>Nesidiocoris tenuis whole genome shotgun sequence.</title>
        <authorList>
            <person name="Shibata T."/>
            <person name="Shimoda M."/>
            <person name="Kobayashi T."/>
            <person name="Uehara T."/>
        </authorList>
    </citation>
    <scope>NUCLEOTIDE SEQUENCE [LARGE SCALE GENOMIC DNA]</scope>
    <source>
        <strain evidence="4 5">Japan</strain>
    </source>
</reference>
<dbReference type="Pfam" id="PF02826">
    <property type="entry name" value="2-Hacid_dh_C"/>
    <property type="match status" value="1"/>
</dbReference>
<dbReference type="InterPro" id="IPR036291">
    <property type="entry name" value="NAD(P)-bd_dom_sf"/>
</dbReference>
<proteinExistence type="predicted"/>
<name>A0ABN7AZB0_9HEMI</name>
<evidence type="ECO:0000313" key="4">
    <source>
        <dbReference type="EMBL" id="BES97313.1"/>
    </source>
</evidence>
<gene>
    <name evidence="4" type="ORF">NTJ_10127</name>
</gene>
<dbReference type="PANTHER" id="PTHR43333">
    <property type="entry name" value="2-HACID_DH_C DOMAIN-CONTAINING PROTEIN"/>
    <property type="match status" value="1"/>
</dbReference>
<evidence type="ECO:0000256" key="2">
    <source>
        <dbReference type="ARBA" id="ARBA00023027"/>
    </source>
</evidence>
<dbReference type="Proteomes" id="UP001307889">
    <property type="component" value="Chromosome 8"/>
</dbReference>
<accession>A0ABN7AZB0</accession>
<protein>
    <recommendedName>
        <fullName evidence="3">D-isomer specific 2-hydroxyacid dehydrogenase NAD-binding domain-containing protein</fullName>
    </recommendedName>
</protein>
<dbReference type="Gene3D" id="3.40.50.720">
    <property type="entry name" value="NAD(P)-binding Rossmann-like Domain"/>
    <property type="match status" value="2"/>
</dbReference>
<feature type="domain" description="D-isomer specific 2-hydroxyacid dehydrogenase NAD-binding" evidence="3">
    <location>
        <begin position="113"/>
        <end position="290"/>
    </location>
</feature>
<keyword evidence="1" id="KW-0560">Oxidoreductase</keyword>
<dbReference type="PANTHER" id="PTHR43333:SF1">
    <property type="entry name" value="D-ISOMER SPECIFIC 2-HYDROXYACID DEHYDROGENASE NAD-BINDING DOMAIN-CONTAINING PROTEIN"/>
    <property type="match status" value="1"/>
</dbReference>
<dbReference type="SUPFAM" id="SSF51735">
    <property type="entry name" value="NAD(P)-binding Rossmann-fold domains"/>
    <property type="match status" value="1"/>
</dbReference>
<dbReference type="EMBL" id="AP028916">
    <property type="protein sequence ID" value="BES97313.1"/>
    <property type="molecule type" value="Genomic_DNA"/>
</dbReference>
<keyword evidence="5" id="KW-1185">Reference proteome</keyword>
<keyword evidence="2" id="KW-0520">NAD</keyword>